<proteinExistence type="inferred from homology"/>
<dbReference type="PANTHER" id="PTHR43792:SF8">
    <property type="entry name" value="[RIBOSOMAL PROTEIN US5]-ALANINE N-ACETYLTRANSFERASE"/>
    <property type="match status" value="1"/>
</dbReference>
<gene>
    <name evidence="6" type="ORF">HJ588_12370</name>
</gene>
<dbReference type="SUPFAM" id="SSF55729">
    <property type="entry name" value="Acyl-CoA N-acyltransferases (Nat)"/>
    <property type="match status" value="1"/>
</dbReference>
<evidence type="ECO:0000313" key="7">
    <source>
        <dbReference type="Proteomes" id="UP000557772"/>
    </source>
</evidence>
<dbReference type="InterPro" id="IPR000182">
    <property type="entry name" value="GNAT_dom"/>
</dbReference>
<dbReference type="Pfam" id="PF13302">
    <property type="entry name" value="Acetyltransf_3"/>
    <property type="match status" value="1"/>
</dbReference>
<feature type="region of interest" description="Disordered" evidence="4">
    <location>
        <begin position="141"/>
        <end position="167"/>
    </location>
</feature>
<feature type="domain" description="N-acetyltransferase" evidence="5">
    <location>
        <begin position="19"/>
        <end position="165"/>
    </location>
</feature>
<keyword evidence="2" id="KW-0012">Acyltransferase</keyword>
<evidence type="ECO:0000256" key="4">
    <source>
        <dbReference type="SAM" id="MobiDB-lite"/>
    </source>
</evidence>
<accession>A0A849AJP3</accession>
<dbReference type="Gene3D" id="3.40.630.30">
    <property type="match status" value="1"/>
</dbReference>
<dbReference type="AlphaFoldDB" id="A0A849AJP3"/>
<dbReference type="GO" id="GO:0016747">
    <property type="term" value="F:acyltransferase activity, transferring groups other than amino-acyl groups"/>
    <property type="evidence" value="ECO:0007669"/>
    <property type="project" value="InterPro"/>
</dbReference>
<name>A0A849AJP3_9MICO</name>
<evidence type="ECO:0000256" key="1">
    <source>
        <dbReference type="ARBA" id="ARBA00022679"/>
    </source>
</evidence>
<evidence type="ECO:0000313" key="6">
    <source>
        <dbReference type="EMBL" id="NNG40057.1"/>
    </source>
</evidence>
<dbReference type="Proteomes" id="UP000557772">
    <property type="component" value="Unassembled WGS sequence"/>
</dbReference>
<evidence type="ECO:0000256" key="3">
    <source>
        <dbReference type="ARBA" id="ARBA00038502"/>
    </source>
</evidence>
<dbReference type="PANTHER" id="PTHR43792">
    <property type="entry name" value="GNAT FAMILY, PUTATIVE (AFU_ORTHOLOGUE AFUA_3G00765)-RELATED-RELATED"/>
    <property type="match status" value="1"/>
</dbReference>
<comment type="similarity">
    <text evidence="3">Belongs to the acetyltransferase family. RimJ subfamily.</text>
</comment>
<reference evidence="6 7" key="1">
    <citation type="submission" date="2020-05" db="EMBL/GenBank/DDBJ databases">
        <title>Flexivirga sp. ID2601S isolated from air conditioner.</title>
        <authorList>
            <person name="Kim D.H."/>
        </authorList>
    </citation>
    <scope>NUCLEOTIDE SEQUENCE [LARGE SCALE GENOMIC DNA]</scope>
    <source>
        <strain evidence="6 7">ID2601S</strain>
    </source>
</reference>
<dbReference type="CDD" id="cd04301">
    <property type="entry name" value="NAT_SF"/>
    <property type="match status" value="1"/>
</dbReference>
<dbReference type="PROSITE" id="PS51186">
    <property type="entry name" value="GNAT"/>
    <property type="match status" value="1"/>
</dbReference>
<keyword evidence="7" id="KW-1185">Reference proteome</keyword>
<dbReference type="RefSeq" id="WP_171156006.1">
    <property type="nucleotide sequence ID" value="NZ_JABENB010000002.1"/>
</dbReference>
<dbReference type="InterPro" id="IPR016181">
    <property type="entry name" value="Acyl_CoA_acyltransferase"/>
</dbReference>
<keyword evidence="1 6" id="KW-0808">Transferase</keyword>
<sequence>MTSTPRLELLGPQHARALERFERDNRAFFAARIGDRGDGFFERFDELLAERVDENRCGTSLLCVLVLDDEIVGRVNVLDLDRPDGAELGYRVAEHAQGRGLATAGVTDALAAASARGVRTVTARVFVDNTASRRVLEHCDFEPTGPVPSPDGSPREFVGYRRQLPPP</sequence>
<dbReference type="InterPro" id="IPR051531">
    <property type="entry name" value="N-acetyltransferase"/>
</dbReference>
<organism evidence="6 7">
    <name type="scientific">Flexivirga aerilata</name>
    <dbReference type="NCBI Taxonomy" id="1656889"/>
    <lineage>
        <taxon>Bacteria</taxon>
        <taxon>Bacillati</taxon>
        <taxon>Actinomycetota</taxon>
        <taxon>Actinomycetes</taxon>
        <taxon>Micrococcales</taxon>
        <taxon>Dermacoccaceae</taxon>
        <taxon>Flexivirga</taxon>
    </lineage>
</organism>
<dbReference type="EMBL" id="JABENB010000002">
    <property type="protein sequence ID" value="NNG40057.1"/>
    <property type="molecule type" value="Genomic_DNA"/>
</dbReference>
<comment type="caution">
    <text evidence="6">The sequence shown here is derived from an EMBL/GenBank/DDBJ whole genome shotgun (WGS) entry which is preliminary data.</text>
</comment>
<evidence type="ECO:0000256" key="2">
    <source>
        <dbReference type="ARBA" id="ARBA00023315"/>
    </source>
</evidence>
<evidence type="ECO:0000259" key="5">
    <source>
        <dbReference type="PROSITE" id="PS51186"/>
    </source>
</evidence>
<protein>
    <submittedName>
        <fullName evidence="6">GNAT family N-acetyltransferase</fullName>
    </submittedName>
</protein>